<reference evidence="4" key="1">
    <citation type="journal article" date="2017" name="Biotechnol. Biofuels">
        <title>Evaluation of environmental bacterial communities as a factor affecting the growth of duckweed Lemna minor.</title>
        <authorList>
            <person name="Ishizawa H."/>
            <person name="Kuroda M."/>
            <person name="Morikawa M."/>
            <person name="Ike M."/>
        </authorList>
    </citation>
    <scope>NUCLEOTIDE SEQUENCE [LARGE SCALE GENOMIC DNA]</scope>
    <source>
        <strain evidence="4">M6</strain>
    </source>
</reference>
<dbReference type="Proteomes" id="UP000278756">
    <property type="component" value="Chromosome 1"/>
</dbReference>
<name>A0A3G9G1K1_9CAUL</name>
<dbReference type="Pfam" id="PF13280">
    <property type="entry name" value="WYL"/>
    <property type="match status" value="1"/>
</dbReference>
<feature type="domain" description="WYL" evidence="2">
    <location>
        <begin position="140"/>
        <end position="203"/>
    </location>
</feature>
<feature type="domain" description="Helix-turn-helix type 11" evidence="1">
    <location>
        <begin position="6"/>
        <end position="59"/>
    </location>
</feature>
<accession>A0A3G9G1K1</accession>
<dbReference type="AlphaFoldDB" id="A0A3G9G1K1"/>
<evidence type="ECO:0000259" key="2">
    <source>
        <dbReference type="Pfam" id="PF13280"/>
    </source>
</evidence>
<dbReference type="EMBL" id="AP018827">
    <property type="protein sequence ID" value="BBF79735.1"/>
    <property type="molecule type" value="Genomic_DNA"/>
</dbReference>
<dbReference type="RefSeq" id="WP_126419749.1">
    <property type="nucleotide sequence ID" value="NZ_AP018827.1"/>
</dbReference>
<dbReference type="InterPro" id="IPR013196">
    <property type="entry name" value="HTH_11"/>
</dbReference>
<evidence type="ECO:0000313" key="3">
    <source>
        <dbReference type="EMBL" id="BBF79735.1"/>
    </source>
</evidence>
<evidence type="ECO:0000313" key="4">
    <source>
        <dbReference type="Proteomes" id="UP000278756"/>
    </source>
</evidence>
<dbReference type="PANTHER" id="PTHR34580">
    <property type="match status" value="1"/>
</dbReference>
<evidence type="ECO:0000259" key="1">
    <source>
        <dbReference type="Pfam" id="PF08279"/>
    </source>
</evidence>
<organism evidence="3 4">
    <name type="scientific">Asticcacaulis excentricus</name>
    <dbReference type="NCBI Taxonomy" id="78587"/>
    <lineage>
        <taxon>Bacteria</taxon>
        <taxon>Pseudomonadati</taxon>
        <taxon>Pseudomonadota</taxon>
        <taxon>Alphaproteobacteria</taxon>
        <taxon>Caulobacterales</taxon>
        <taxon>Caulobacteraceae</taxon>
        <taxon>Asticcacaulis</taxon>
    </lineage>
</organism>
<proteinExistence type="predicted"/>
<dbReference type="InterPro" id="IPR036388">
    <property type="entry name" value="WH-like_DNA-bd_sf"/>
</dbReference>
<gene>
    <name evidence="3" type="ORF">EM6_0305</name>
</gene>
<dbReference type="SUPFAM" id="SSF46785">
    <property type="entry name" value="Winged helix' DNA-binding domain"/>
    <property type="match status" value="1"/>
</dbReference>
<dbReference type="InterPro" id="IPR036390">
    <property type="entry name" value="WH_DNA-bd_sf"/>
</dbReference>
<dbReference type="PROSITE" id="PS52050">
    <property type="entry name" value="WYL"/>
    <property type="match status" value="1"/>
</dbReference>
<dbReference type="OrthoDB" id="9807255at2"/>
<dbReference type="Gene3D" id="1.10.10.10">
    <property type="entry name" value="Winged helix-like DNA-binding domain superfamily/Winged helix DNA-binding domain"/>
    <property type="match status" value="1"/>
</dbReference>
<dbReference type="InterPro" id="IPR026881">
    <property type="entry name" value="WYL_dom"/>
</dbReference>
<dbReference type="PANTHER" id="PTHR34580:SF3">
    <property type="entry name" value="PROTEIN PAFB"/>
    <property type="match status" value="1"/>
</dbReference>
<sequence>MKTADRHAALLEALREHSAPISGRALSAKLGTSLRTLYRDIAALQAQGAPIEGAPGIGYVLKPAYRLPPLMLSPEEIEALITGALWVADRAEPRLGEAAQGLIQALSPHLPAAIRDDLTQRGLLVGRGLAVPEAHIDPALIRSAIRSERCVYMSYIDLKGTVSERTVWPIALGFFDHLRILVVWCELKQAFRHFRTERILSWKPLDIPFPRRRAALLKAWRDTLREGEVMMPEQSNRNMVTGFGSMSDETEGESA</sequence>
<protein>
    <submittedName>
        <fullName evidence="3">Transcriptional regulator, DeoR family</fullName>
    </submittedName>
</protein>
<dbReference type="Pfam" id="PF08279">
    <property type="entry name" value="HTH_11"/>
    <property type="match status" value="1"/>
</dbReference>
<reference evidence="4" key="2">
    <citation type="journal article" date="2017" name="Plant Physiol. Biochem.">
        <title>Differential oxidative and antioxidative response of duckweed Lemna minor toward plant growth promoting/inhibiting bacteria.</title>
        <authorList>
            <person name="Ishizawa H."/>
            <person name="Kuroda M."/>
            <person name="Morikawa M."/>
            <person name="Ike M."/>
        </authorList>
    </citation>
    <scope>NUCLEOTIDE SEQUENCE [LARGE SCALE GENOMIC DNA]</scope>
    <source>
        <strain evidence="4">M6</strain>
    </source>
</reference>
<dbReference type="InterPro" id="IPR051534">
    <property type="entry name" value="CBASS_pafABC_assoc_protein"/>
</dbReference>